<reference evidence="2" key="1">
    <citation type="submission" date="2019-10" db="EMBL/GenBank/DDBJ databases">
        <title>Conservation and host-specific expression of non-tandemly repeated heterogenous ribosome RNA gene in arbuscular mycorrhizal fungi.</title>
        <authorList>
            <person name="Maeda T."/>
            <person name="Kobayashi Y."/>
            <person name="Nakagawa T."/>
            <person name="Ezawa T."/>
            <person name="Yamaguchi K."/>
            <person name="Bino T."/>
            <person name="Nishimoto Y."/>
            <person name="Shigenobu S."/>
            <person name="Kawaguchi M."/>
        </authorList>
    </citation>
    <scope>NUCLEOTIDE SEQUENCE</scope>
    <source>
        <strain evidence="2">HR1</strain>
    </source>
</reference>
<dbReference type="PROSITE" id="PS50011">
    <property type="entry name" value="PROTEIN_KINASE_DOM"/>
    <property type="match status" value="1"/>
</dbReference>
<comment type="caution">
    <text evidence="2">The sequence shown here is derived from an EMBL/GenBank/DDBJ whole genome shotgun (WGS) entry which is preliminary data.</text>
</comment>
<dbReference type="Proteomes" id="UP000615446">
    <property type="component" value="Unassembled WGS sequence"/>
</dbReference>
<dbReference type="EMBL" id="BLAL01000288">
    <property type="protein sequence ID" value="GET00698.1"/>
    <property type="molecule type" value="Genomic_DNA"/>
</dbReference>
<dbReference type="InterPro" id="IPR000719">
    <property type="entry name" value="Prot_kinase_dom"/>
</dbReference>
<keyword evidence="2" id="KW-0418">Kinase</keyword>
<accession>A0A8H3M8H1</accession>
<sequence>MNSLVREILWSISARIYKIHELGLVRSNLHECNVLIEHYGSMLDARITDTGLYGSFITFEEIYAVVQFVVPEIFNGGN</sequence>
<dbReference type="GO" id="GO:0005524">
    <property type="term" value="F:ATP binding"/>
    <property type="evidence" value="ECO:0007669"/>
    <property type="project" value="InterPro"/>
</dbReference>
<proteinExistence type="predicted"/>
<organism evidence="2 3">
    <name type="scientific">Rhizophagus clarus</name>
    <dbReference type="NCBI Taxonomy" id="94130"/>
    <lineage>
        <taxon>Eukaryota</taxon>
        <taxon>Fungi</taxon>
        <taxon>Fungi incertae sedis</taxon>
        <taxon>Mucoromycota</taxon>
        <taxon>Glomeromycotina</taxon>
        <taxon>Glomeromycetes</taxon>
        <taxon>Glomerales</taxon>
        <taxon>Glomeraceae</taxon>
        <taxon>Rhizophagus</taxon>
    </lineage>
</organism>
<evidence type="ECO:0000313" key="2">
    <source>
        <dbReference type="EMBL" id="GET00698.1"/>
    </source>
</evidence>
<gene>
    <name evidence="2" type="ORF">RCL2_002714200</name>
</gene>
<dbReference type="GO" id="GO:0004672">
    <property type="term" value="F:protein kinase activity"/>
    <property type="evidence" value="ECO:0007669"/>
    <property type="project" value="InterPro"/>
</dbReference>
<evidence type="ECO:0000313" key="3">
    <source>
        <dbReference type="Proteomes" id="UP000615446"/>
    </source>
</evidence>
<protein>
    <submittedName>
        <fullName evidence="2">Kinase-like domain-containing protein</fullName>
    </submittedName>
</protein>
<evidence type="ECO:0000259" key="1">
    <source>
        <dbReference type="PROSITE" id="PS50011"/>
    </source>
</evidence>
<feature type="domain" description="Protein kinase" evidence="1">
    <location>
        <begin position="1"/>
        <end position="78"/>
    </location>
</feature>
<keyword evidence="2" id="KW-0808">Transferase</keyword>
<name>A0A8H3M8H1_9GLOM</name>
<dbReference type="AlphaFoldDB" id="A0A8H3M8H1"/>